<keyword evidence="1" id="KW-1133">Transmembrane helix</keyword>
<feature type="transmembrane region" description="Helical" evidence="1">
    <location>
        <begin position="202"/>
        <end position="232"/>
    </location>
</feature>
<accession>A0A150HR35</accession>
<evidence type="ECO:0000256" key="1">
    <source>
        <dbReference type="SAM" id="Phobius"/>
    </source>
</evidence>
<organism evidence="2 3">
    <name type="scientific">Acinetobacter venetianus</name>
    <dbReference type="NCBI Taxonomy" id="52133"/>
    <lineage>
        <taxon>Bacteria</taxon>
        <taxon>Pseudomonadati</taxon>
        <taxon>Pseudomonadota</taxon>
        <taxon>Gammaproteobacteria</taxon>
        <taxon>Moraxellales</taxon>
        <taxon>Moraxellaceae</taxon>
        <taxon>Acinetobacter</taxon>
    </lineage>
</organism>
<feature type="transmembrane region" description="Helical" evidence="1">
    <location>
        <begin position="252"/>
        <end position="285"/>
    </location>
</feature>
<comment type="caution">
    <text evidence="2">The sequence shown here is derived from an EMBL/GenBank/DDBJ whole genome shotgun (WGS) entry which is preliminary data.</text>
</comment>
<dbReference type="RefSeq" id="WP_061525317.1">
    <property type="nucleotide sequence ID" value="NZ_JRHX01000081.1"/>
</dbReference>
<dbReference type="PATRIC" id="fig|52133.19.peg.2703"/>
<dbReference type="AlphaFoldDB" id="A0A150HR35"/>
<evidence type="ECO:0000313" key="2">
    <source>
        <dbReference type="EMBL" id="KXZ69132.1"/>
    </source>
</evidence>
<dbReference type="EMBL" id="JRHX01000081">
    <property type="protein sequence ID" value="KXZ69132.1"/>
    <property type="molecule type" value="Genomic_DNA"/>
</dbReference>
<gene>
    <name evidence="2" type="ORF">AVENLUH13518_02668</name>
</gene>
<reference evidence="2 3" key="1">
    <citation type="journal article" date="2016" name="Sci. Rep.">
        <title>Genomic and phenotypic characterization of the species Acinetobacter venetianus.</title>
        <authorList>
            <person name="Fondi M."/>
            <person name="Maida I."/>
            <person name="Perrin E."/>
            <person name="Orlandini V."/>
            <person name="La Torre L."/>
            <person name="Bosi E."/>
            <person name="Negroni A."/>
            <person name="Zanaroli G."/>
            <person name="Fava F."/>
            <person name="Decorosi F."/>
            <person name="Giovannetti L."/>
            <person name="Viti C."/>
            <person name="Vaneechoutte M."/>
            <person name="Dijkshoorn L."/>
            <person name="Fani R."/>
        </authorList>
    </citation>
    <scope>NUCLEOTIDE SEQUENCE [LARGE SCALE GENOMIC DNA]</scope>
    <source>
        <strain evidence="2 3">LUH13518</strain>
    </source>
</reference>
<sequence>MNTQDEVLKRQLGVISNSFMSFGTFSTSIQGIYSWGVLRSAQFAGMVMDIDRIGAIIVDKDNKQSNLLAFTQQQGPRQSLNENLVSEQFFNDPNSVQKNVEGVSATKILKLTNDQGQKIYQIDQLNFNTILPQLNHESQVITDIRNAVAAGKVVTTSEKSINFNGWKGSGYIITDPNSGSGAYMISGGFNGGAISMPPAYSIFFAIAAIAFVVGLFVAGTVLAIALLLLAIVMLGCGLANYTEDGIYGDWAALGVGIVISLLGSIATSGASIATVIGIIISGAFVGTRFSTRCVEA</sequence>
<protein>
    <submittedName>
        <fullName evidence="2">Uncharacterized protein</fullName>
    </submittedName>
</protein>
<proteinExistence type="predicted"/>
<name>A0A150HR35_9GAMM</name>
<keyword evidence="1" id="KW-0472">Membrane</keyword>
<dbReference type="Proteomes" id="UP000075544">
    <property type="component" value="Unassembled WGS sequence"/>
</dbReference>
<keyword evidence="1" id="KW-0812">Transmembrane</keyword>
<evidence type="ECO:0000313" key="3">
    <source>
        <dbReference type="Proteomes" id="UP000075544"/>
    </source>
</evidence>